<dbReference type="Pfam" id="PF26061">
    <property type="entry name" value="DUF8021"/>
    <property type="match status" value="1"/>
</dbReference>
<dbReference type="RefSeq" id="XP_062685822.1">
    <property type="nucleotide sequence ID" value="XM_062829998.1"/>
</dbReference>
<name>A0AAE0JP09_9PEZI</name>
<evidence type="ECO:0000313" key="3">
    <source>
        <dbReference type="EMBL" id="KAK3354444.1"/>
    </source>
</evidence>
<dbReference type="EMBL" id="JAUEPP010000001">
    <property type="protein sequence ID" value="KAK3354444.1"/>
    <property type="molecule type" value="Genomic_DNA"/>
</dbReference>
<feature type="chain" id="PRO_5042038659" description="DUF8021 domain-containing protein" evidence="1">
    <location>
        <begin position="20"/>
        <end position="310"/>
    </location>
</feature>
<organism evidence="3 4">
    <name type="scientific">Neurospora tetraspora</name>
    <dbReference type="NCBI Taxonomy" id="94610"/>
    <lineage>
        <taxon>Eukaryota</taxon>
        <taxon>Fungi</taxon>
        <taxon>Dikarya</taxon>
        <taxon>Ascomycota</taxon>
        <taxon>Pezizomycotina</taxon>
        <taxon>Sordariomycetes</taxon>
        <taxon>Sordariomycetidae</taxon>
        <taxon>Sordariales</taxon>
        <taxon>Sordariaceae</taxon>
        <taxon>Neurospora</taxon>
    </lineage>
</organism>
<accession>A0AAE0JP09</accession>
<proteinExistence type="predicted"/>
<dbReference type="AlphaFoldDB" id="A0AAE0JP09"/>
<reference evidence="3" key="1">
    <citation type="journal article" date="2023" name="Mol. Phylogenet. Evol.">
        <title>Genome-scale phylogeny and comparative genomics of the fungal order Sordariales.</title>
        <authorList>
            <person name="Hensen N."/>
            <person name="Bonometti L."/>
            <person name="Westerberg I."/>
            <person name="Brannstrom I.O."/>
            <person name="Guillou S."/>
            <person name="Cros-Aarteil S."/>
            <person name="Calhoun S."/>
            <person name="Haridas S."/>
            <person name="Kuo A."/>
            <person name="Mondo S."/>
            <person name="Pangilinan J."/>
            <person name="Riley R."/>
            <person name="LaButti K."/>
            <person name="Andreopoulos B."/>
            <person name="Lipzen A."/>
            <person name="Chen C."/>
            <person name="Yan M."/>
            <person name="Daum C."/>
            <person name="Ng V."/>
            <person name="Clum A."/>
            <person name="Steindorff A."/>
            <person name="Ohm R.A."/>
            <person name="Martin F."/>
            <person name="Silar P."/>
            <person name="Natvig D.O."/>
            <person name="Lalanne C."/>
            <person name="Gautier V."/>
            <person name="Ament-Velasquez S.L."/>
            <person name="Kruys A."/>
            <person name="Hutchinson M.I."/>
            <person name="Powell A.J."/>
            <person name="Barry K."/>
            <person name="Miller A.N."/>
            <person name="Grigoriev I.V."/>
            <person name="Debuchy R."/>
            <person name="Gladieux P."/>
            <person name="Hiltunen Thoren M."/>
            <person name="Johannesson H."/>
        </authorList>
    </citation>
    <scope>NUCLEOTIDE SEQUENCE</scope>
    <source>
        <strain evidence="3">CBS 560.94</strain>
    </source>
</reference>
<dbReference type="Proteomes" id="UP001278500">
    <property type="component" value="Unassembled WGS sequence"/>
</dbReference>
<comment type="caution">
    <text evidence="3">The sequence shown here is derived from an EMBL/GenBank/DDBJ whole genome shotgun (WGS) entry which is preliminary data.</text>
</comment>
<keyword evidence="4" id="KW-1185">Reference proteome</keyword>
<keyword evidence="1" id="KW-0732">Signal</keyword>
<sequence>MRSSILLTIFSSLITSASCHCKYSFLVDAASSYTFALSAGNPSFFTTAYVSPNTTYYTESDQPLDIRTGILSKPGIKITRRLSIHDTVDCSTFTQVISTDPVHPYVIGTRIVFGNVHHNNNNNNDTKATLIETLATKPGDWLFNATGYAHWDAQESWDPIPPTESSTDFDSERLKRDSRAVIKAAGDAYFDRFADVNVSVPFGTPCARLEGGGAYTDTHLSYKQTCDLGLPSNVRVRNRRYVVDETMGAVAIFVGFPGLDRSAPEVAVPDSHLFRVERGKIRYIHTLSTCVTPGCGLNGTLSGKTDFAKR</sequence>
<feature type="domain" description="DUF8021" evidence="2">
    <location>
        <begin position="175"/>
        <end position="287"/>
    </location>
</feature>
<protein>
    <recommendedName>
        <fullName evidence="2">DUF8021 domain-containing protein</fullName>
    </recommendedName>
</protein>
<dbReference type="PROSITE" id="PS51257">
    <property type="entry name" value="PROKAR_LIPOPROTEIN"/>
    <property type="match status" value="1"/>
</dbReference>
<dbReference type="GeneID" id="87867152"/>
<dbReference type="InterPro" id="IPR058334">
    <property type="entry name" value="DUF8021"/>
</dbReference>
<gene>
    <name evidence="3" type="ORF">B0H65DRAFT_554110</name>
</gene>
<feature type="signal peptide" evidence="1">
    <location>
        <begin position="1"/>
        <end position="19"/>
    </location>
</feature>
<reference evidence="3" key="2">
    <citation type="submission" date="2023-06" db="EMBL/GenBank/DDBJ databases">
        <authorList>
            <consortium name="Lawrence Berkeley National Laboratory"/>
            <person name="Haridas S."/>
            <person name="Hensen N."/>
            <person name="Bonometti L."/>
            <person name="Westerberg I."/>
            <person name="Brannstrom I.O."/>
            <person name="Guillou S."/>
            <person name="Cros-Aarteil S."/>
            <person name="Calhoun S."/>
            <person name="Kuo A."/>
            <person name="Mondo S."/>
            <person name="Pangilinan J."/>
            <person name="Riley R."/>
            <person name="Labutti K."/>
            <person name="Andreopoulos B."/>
            <person name="Lipzen A."/>
            <person name="Chen C."/>
            <person name="Yanf M."/>
            <person name="Daum C."/>
            <person name="Ng V."/>
            <person name="Clum A."/>
            <person name="Steindorff A."/>
            <person name="Ohm R."/>
            <person name="Martin F."/>
            <person name="Silar P."/>
            <person name="Natvig D."/>
            <person name="Lalanne C."/>
            <person name="Gautier V."/>
            <person name="Ament-Velasquez S.L."/>
            <person name="Kruys A."/>
            <person name="Hutchinson M.I."/>
            <person name="Powell A.J."/>
            <person name="Barry K."/>
            <person name="Miller A.N."/>
            <person name="Grigoriev I.V."/>
            <person name="Debuchy R."/>
            <person name="Gladieux P."/>
            <person name="Thoren M.H."/>
            <person name="Johannesson H."/>
        </authorList>
    </citation>
    <scope>NUCLEOTIDE SEQUENCE</scope>
    <source>
        <strain evidence="3">CBS 560.94</strain>
    </source>
</reference>
<evidence type="ECO:0000256" key="1">
    <source>
        <dbReference type="SAM" id="SignalP"/>
    </source>
</evidence>
<evidence type="ECO:0000259" key="2">
    <source>
        <dbReference type="Pfam" id="PF26061"/>
    </source>
</evidence>
<evidence type="ECO:0000313" key="4">
    <source>
        <dbReference type="Proteomes" id="UP001278500"/>
    </source>
</evidence>